<evidence type="ECO:0000256" key="1">
    <source>
        <dbReference type="ARBA" id="ARBA00005695"/>
    </source>
</evidence>
<dbReference type="InterPro" id="IPR000914">
    <property type="entry name" value="SBP_5_dom"/>
</dbReference>
<dbReference type="Gene3D" id="3.10.105.10">
    <property type="entry name" value="Dipeptide-binding Protein, Domain 3"/>
    <property type="match status" value="1"/>
</dbReference>
<comment type="similarity">
    <text evidence="1">Belongs to the bacterial solute-binding protein 5 family.</text>
</comment>
<feature type="chain" id="PRO_5027001936" evidence="4">
    <location>
        <begin position="25"/>
        <end position="513"/>
    </location>
</feature>
<evidence type="ECO:0000256" key="4">
    <source>
        <dbReference type="SAM" id="SignalP"/>
    </source>
</evidence>
<dbReference type="Proteomes" id="UP000473699">
    <property type="component" value="Unassembled WGS sequence"/>
</dbReference>
<dbReference type="EMBL" id="VUNH01000005">
    <property type="protein sequence ID" value="MST55618.1"/>
    <property type="molecule type" value="Genomic_DNA"/>
</dbReference>
<dbReference type="GO" id="GO:0042597">
    <property type="term" value="C:periplasmic space"/>
    <property type="evidence" value="ECO:0007669"/>
    <property type="project" value="UniProtKB-ARBA"/>
</dbReference>
<keyword evidence="2" id="KW-0813">Transport</keyword>
<keyword evidence="7" id="KW-1185">Reference proteome</keyword>
<comment type="caution">
    <text evidence="6">The sequence shown here is derived from an EMBL/GenBank/DDBJ whole genome shotgun (WGS) entry which is preliminary data.</text>
</comment>
<evidence type="ECO:0000313" key="7">
    <source>
        <dbReference type="Proteomes" id="UP000473699"/>
    </source>
</evidence>
<evidence type="ECO:0000259" key="5">
    <source>
        <dbReference type="Pfam" id="PF00496"/>
    </source>
</evidence>
<gene>
    <name evidence="6" type="ORF">FYJ74_06165</name>
</gene>
<protein>
    <submittedName>
        <fullName evidence="6">ABC transporter substrate-binding protein</fullName>
    </submittedName>
</protein>
<dbReference type="InterPro" id="IPR023765">
    <property type="entry name" value="SBP_5_CS"/>
</dbReference>
<dbReference type="PROSITE" id="PS51257">
    <property type="entry name" value="PROKAR_LIPOPROTEIN"/>
    <property type="match status" value="1"/>
</dbReference>
<dbReference type="PANTHER" id="PTHR30290:SF9">
    <property type="entry name" value="OLIGOPEPTIDE-BINDING PROTEIN APPA"/>
    <property type="match status" value="1"/>
</dbReference>
<dbReference type="GO" id="GO:0015833">
    <property type="term" value="P:peptide transport"/>
    <property type="evidence" value="ECO:0007669"/>
    <property type="project" value="TreeGrafter"/>
</dbReference>
<sequence>MSMKVTRFELLAALVLGLAVSACAAEVPKSSKDTLMYGVNAEAASLDPSTSKDTVTHMMMLQIYDTLVAVEPQDYTKYVPGLATEWNFSDDRTELIFTIRDGVKFHNGDTMTADDVLFSLNRSFASSYSSGIRGAIKGFEKIDDRHVKLLLKYPYAPILEVMSNLTFGIVSQRAVKEAEAKGVNFARNPCGTGAYRMKEWKSGDQLELERFDGYYRGPAPIKTVIYKLIPDAASGAIGLEDGSLDFYYLPAHTDYEYLGTLDSLATITCPGIGIHHITFNTTDGIFKDKRLRQAVAYALNRDDIVIGGAEGYADLCNVLCPVSIFGYDKEATWYPQDLEKARKLMAEAGYPEGFDVVFSMQGSATYMNPAEVMQDQLRQIGINVTFDKMERATYLDIVAGKRQFVASLRMINASVRDADYVLTRRVHSSMIGGGNNYSGYSNPDVDKWLDEARQEQVPEKRMELYRKIYAQLKEDVPLIPIYTDYQKFFFNKHLKGIHPHPVFRFPVHEMYFD</sequence>
<evidence type="ECO:0000313" key="6">
    <source>
        <dbReference type="EMBL" id="MST55618.1"/>
    </source>
</evidence>
<accession>A0A6L5YC40</accession>
<dbReference type="SUPFAM" id="SSF53850">
    <property type="entry name" value="Periplasmic binding protein-like II"/>
    <property type="match status" value="1"/>
</dbReference>
<dbReference type="Gene3D" id="3.40.190.10">
    <property type="entry name" value="Periplasmic binding protein-like II"/>
    <property type="match status" value="1"/>
</dbReference>
<dbReference type="GO" id="GO:1904680">
    <property type="term" value="F:peptide transmembrane transporter activity"/>
    <property type="evidence" value="ECO:0007669"/>
    <property type="project" value="TreeGrafter"/>
</dbReference>
<keyword evidence="3 4" id="KW-0732">Signal</keyword>
<evidence type="ECO:0000256" key="3">
    <source>
        <dbReference type="ARBA" id="ARBA00022729"/>
    </source>
</evidence>
<evidence type="ECO:0000256" key="2">
    <source>
        <dbReference type="ARBA" id="ARBA00022448"/>
    </source>
</evidence>
<dbReference type="PROSITE" id="PS01040">
    <property type="entry name" value="SBP_BACTERIAL_5"/>
    <property type="match status" value="1"/>
</dbReference>
<name>A0A6L5YC40_9BACT</name>
<dbReference type="CDD" id="cd00995">
    <property type="entry name" value="PBP2_NikA_DppA_OppA_like"/>
    <property type="match status" value="1"/>
</dbReference>
<dbReference type="InterPro" id="IPR039424">
    <property type="entry name" value="SBP_5"/>
</dbReference>
<dbReference type="PANTHER" id="PTHR30290">
    <property type="entry name" value="PERIPLASMIC BINDING COMPONENT OF ABC TRANSPORTER"/>
    <property type="match status" value="1"/>
</dbReference>
<reference evidence="6 7" key="1">
    <citation type="submission" date="2019-08" db="EMBL/GenBank/DDBJ databases">
        <title>In-depth cultivation of the pig gut microbiome towards novel bacterial diversity and tailored functional studies.</title>
        <authorList>
            <person name="Wylensek D."/>
            <person name="Hitch T.C.A."/>
            <person name="Clavel T."/>
        </authorList>
    </citation>
    <scope>NUCLEOTIDE SEQUENCE [LARGE SCALE GENOMIC DNA]</scope>
    <source>
        <strain evidence="6 7">SM-530-WT-4B</strain>
    </source>
</reference>
<dbReference type="AlphaFoldDB" id="A0A6L5YC40"/>
<organism evidence="6 7">
    <name type="scientific">Pyramidobacter porci</name>
    <dbReference type="NCBI Taxonomy" id="2605789"/>
    <lineage>
        <taxon>Bacteria</taxon>
        <taxon>Thermotogati</taxon>
        <taxon>Synergistota</taxon>
        <taxon>Synergistia</taxon>
        <taxon>Synergistales</taxon>
        <taxon>Dethiosulfovibrionaceae</taxon>
        <taxon>Pyramidobacter</taxon>
    </lineage>
</organism>
<feature type="domain" description="Solute-binding protein family 5" evidence="5">
    <location>
        <begin position="77"/>
        <end position="429"/>
    </location>
</feature>
<dbReference type="Gene3D" id="3.90.76.10">
    <property type="entry name" value="Dipeptide-binding Protein, Domain 1"/>
    <property type="match status" value="1"/>
</dbReference>
<proteinExistence type="inferred from homology"/>
<dbReference type="GO" id="GO:0043190">
    <property type="term" value="C:ATP-binding cassette (ABC) transporter complex"/>
    <property type="evidence" value="ECO:0007669"/>
    <property type="project" value="InterPro"/>
</dbReference>
<dbReference type="Pfam" id="PF00496">
    <property type="entry name" value="SBP_bac_5"/>
    <property type="match status" value="1"/>
</dbReference>
<dbReference type="InterPro" id="IPR030678">
    <property type="entry name" value="Peptide/Ni-bd"/>
</dbReference>
<feature type="signal peptide" evidence="4">
    <location>
        <begin position="1"/>
        <end position="24"/>
    </location>
</feature>
<dbReference type="PIRSF" id="PIRSF002741">
    <property type="entry name" value="MppA"/>
    <property type="match status" value="1"/>
</dbReference>